<evidence type="ECO:0000313" key="13">
    <source>
        <dbReference type="EMBL" id="KAK6165419.1"/>
    </source>
</evidence>
<comment type="caution">
    <text evidence="13">The sequence shown here is derived from an EMBL/GenBank/DDBJ whole genome shotgun (WGS) entry which is preliminary data.</text>
</comment>
<comment type="catalytic activity">
    <reaction evidence="7">
        <text>Hydrolysis of terminal non-reducing beta-D-galactose residues in beta-D-galactosides.</text>
        <dbReference type="EC" id="3.2.1.23"/>
    </reaction>
</comment>
<protein>
    <recommendedName>
        <fullName evidence="7">Beta-galactosidase</fullName>
        <ecNumber evidence="7">3.2.1.23</ecNumber>
    </recommendedName>
</protein>
<feature type="chain" id="PRO_5042918304" description="Beta-galactosidase" evidence="9">
    <location>
        <begin position="23"/>
        <end position="640"/>
    </location>
</feature>
<evidence type="ECO:0000256" key="1">
    <source>
        <dbReference type="ARBA" id="ARBA00009809"/>
    </source>
</evidence>
<dbReference type="SUPFAM" id="SSF51445">
    <property type="entry name" value="(Trans)glycosidases"/>
    <property type="match status" value="1"/>
</dbReference>
<dbReference type="InterPro" id="IPR026283">
    <property type="entry name" value="B-gal_1-like"/>
</dbReference>
<dbReference type="InterPro" id="IPR017853">
    <property type="entry name" value="GH"/>
</dbReference>
<dbReference type="Pfam" id="PF01301">
    <property type="entry name" value="Glyco_hydro_35"/>
    <property type="match status" value="1"/>
</dbReference>
<keyword evidence="2 9" id="KW-0732">Signal</keyword>
<comment type="similarity">
    <text evidence="1 8">Belongs to the glycosyl hydrolase 35 family.</text>
</comment>
<dbReference type="PROSITE" id="PS01182">
    <property type="entry name" value="GLYCOSYL_HYDROL_F35"/>
    <property type="match status" value="1"/>
</dbReference>
<dbReference type="GO" id="GO:0004565">
    <property type="term" value="F:beta-galactosidase activity"/>
    <property type="evidence" value="ECO:0007669"/>
    <property type="project" value="UniProtKB-EC"/>
</dbReference>
<evidence type="ECO:0000256" key="3">
    <source>
        <dbReference type="ARBA" id="ARBA00022801"/>
    </source>
</evidence>
<keyword evidence="5 7" id="KW-0326">Glycosidase</keyword>
<dbReference type="FunFam" id="2.60.120.260:FF:000049">
    <property type="entry name" value="Beta-galactosidase"/>
    <property type="match status" value="1"/>
</dbReference>
<dbReference type="PRINTS" id="PR00742">
    <property type="entry name" value="GLHYDRLASE35"/>
</dbReference>
<feature type="active site" description="Proton donor" evidence="6">
    <location>
        <position position="182"/>
    </location>
</feature>
<dbReference type="PIRSF" id="PIRSF006336">
    <property type="entry name" value="B-gal"/>
    <property type="match status" value="1"/>
</dbReference>
<dbReference type="InterPro" id="IPR048913">
    <property type="entry name" value="BetaGal_gal-bd"/>
</dbReference>
<dbReference type="Pfam" id="PF21317">
    <property type="entry name" value="BetaGal_ABD_1"/>
    <property type="match status" value="1"/>
</dbReference>
<dbReference type="SUPFAM" id="SSF49785">
    <property type="entry name" value="Galactose-binding domain-like"/>
    <property type="match status" value="1"/>
</dbReference>
<feature type="signal peptide" evidence="9">
    <location>
        <begin position="1"/>
        <end position="22"/>
    </location>
</feature>
<feature type="domain" description="Beta-galactosidase galactose-binding" evidence="12">
    <location>
        <begin position="530"/>
        <end position="590"/>
    </location>
</feature>
<feature type="domain" description="Beta-galactosidase 1-like first all-beta" evidence="11">
    <location>
        <begin position="400"/>
        <end position="510"/>
    </location>
</feature>
<dbReference type="EC" id="3.2.1.23" evidence="7"/>
<dbReference type="AlphaFoldDB" id="A0AAN8GFL7"/>
<dbReference type="Gene3D" id="3.20.20.80">
    <property type="entry name" value="Glycosidases"/>
    <property type="match status" value="1"/>
</dbReference>
<dbReference type="InterPro" id="IPR048912">
    <property type="entry name" value="BetaGal1-like_ABD1"/>
</dbReference>
<evidence type="ECO:0000256" key="9">
    <source>
        <dbReference type="SAM" id="SignalP"/>
    </source>
</evidence>
<dbReference type="InterPro" id="IPR031330">
    <property type="entry name" value="Gly_Hdrlase_35_cat"/>
</dbReference>
<dbReference type="GO" id="GO:0005975">
    <property type="term" value="P:carbohydrate metabolic process"/>
    <property type="evidence" value="ECO:0007669"/>
    <property type="project" value="InterPro"/>
</dbReference>
<dbReference type="InterPro" id="IPR019801">
    <property type="entry name" value="Glyco_hydro_35_CS"/>
</dbReference>
<reference evidence="13 14" key="1">
    <citation type="submission" date="2024-01" db="EMBL/GenBank/DDBJ databases">
        <title>The genome of the rayed Mediterranean limpet Patella caerulea (Linnaeus, 1758).</title>
        <authorList>
            <person name="Anh-Thu Weber A."/>
            <person name="Halstead-Nussloch G."/>
        </authorList>
    </citation>
    <scope>NUCLEOTIDE SEQUENCE [LARGE SCALE GENOMIC DNA]</scope>
    <source>
        <strain evidence="13">AATW-2023a</strain>
        <tissue evidence="13">Whole specimen</tissue>
    </source>
</reference>
<evidence type="ECO:0000256" key="7">
    <source>
        <dbReference type="RuleBase" id="RU000675"/>
    </source>
</evidence>
<evidence type="ECO:0000256" key="8">
    <source>
        <dbReference type="RuleBase" id="RU003679"/>
    </source>
</evidence>
<keyword evidence="14" id="KW-1185">Reference proteome</keyword>
<keyword evidence="3 7" id="KW-0378">Hydrolase</keyword>
<feature type="domain" description="Glycoside hydrolase 35 catalytic" evidence="10">
    <location>
        <begin position="34"/>
        <end position="354"/>
    </location>
</feature>
<accession>A0AAN8GFL7</accession>
<name>A0AAN8GFL7_PATCE</name>
<evidence type="ECO:0000256" key="6">
    <source>
        <dbReference type="PIRSR" id="PIRSR006336-1"/>
    </source>
</evidence>
<dbReference type="InterPro" id="IPR001944">
    <property type="entry name" value="Glycoside_Hdrlase_35"/>
</dbReference>
<sequence length="640" mass="72497">MMMKTGCILFLLLLVSLVEVNCSRNFTIDYDNNTFLKDGKPFRYISGSIHYNRLSQSHWKTRLLMMKSAGLNTITTYLPWNYHEPKPGVYDFTGNLDVFRFLDLANSLDLPVILRVGPYTCAGWDFGGLPGWLMSADNITVRTNDPVYMTAVYSWLDYILPKIHSVLYENGGPVISLQVENEYGWFGKCDHVYMRNLRDRLRLHLGPTVVLFTTDGSNDNAIECGKIEGVYATVDFALTDFPEKAFAPQRKVEPKGPLVCSEFYVEGLIDCWGRNFSTLNYQQVAQSLDIILAYGANINLYMMVGGTNFGFYNGGLDIESYYNPVITSYDHDSPITEGGKITPKYLAIRKVIQKYTSGILPPVPPSVPVYAYGGVTLTQGPNIFESLKTLSPNPVKSQYPVNMEKVGQYYGFILYRHTTTSSIYNATLQVPFIRDRAHIFINKELICIIDGGETNCHVTVFKVGQDMDILVENQGRLNAGIQMIFNKKGLIRNVTLDGKIVRHWTIFPLNLDLCNPATPFSKTKDSGHIPGFYFGNFQLPSTLEEPQDTYIDVQHFRKGQLFINGVNIGRYWPWKGPQVTLYVPKSVLKPYPENNIVVLFELDHSPCDFNGCSIKFVDEPKLNKTVLLTPRIRDVLITKQ</sequence>
<dbReference type="PANTHER" id="PTHR23421">
    <property type="entry name" value="BETA-GALACTOSIDASE RELATED"/>
    <property type="match status" value="1"/>
</dbReference>
<gene>
    <name evidence="13" type="ORF">SNE40_022349</name>
</gene>
<evidence type="ECO:0000259" key="11">
    <source>
        <dbReference type="Pfam" id="PF21317"/>
    </source>
</evidence>
<dbReference type="Pfam" id="PF21467">
    <property type="entry name" value="BetaGal_gal-bd"/>
    <property type="match status" value="1"/>
</dbReference>
<dbReference type="EMBL" id="JAZGQO010000021">
    <property type="protein sequence ID" value="KAK6165419.1"/>
    <property type="molecule type" value="Genomic_DNA"/>
</dbReference>
<evidence type="ECO:0000259" key="12">
    <source>
        <dbReference type="Pfam" id="PF21467"/>
    </source>
</evidence>
<evidence type="ECO:0000256" key="5">
    <source>
        <dbReference type="ARBA" id="ARBA00023295"/>
    </source>
</evidence>
<dbReference type="FunFam" id="3.20.20.80:FF:000017">
    <property type="entry name" value="Beta-galactosidase"/>
    <property type="match status" value="1"/>
</dbReference>
<evidence type="ECO:0000256" key="4">
    <source>
        <dbReference type="ARBA" id="ARBA00023180"/>
    </source>
</evidence>
<dbReference type="Proteomes" id="UP001347796">
    <property type="component" value="Unassembled WGS sequence"/>
</dbReference>
<evidence type="ECO:0000256" key="2">
    <source>
        <dbReference type="ARBA" id="ARBA00022729"/>
    </source>
</evidence>
<evidence type="ECO:0000259" key="10">
    <source>
        <dbReference type="Pfam" id="PF01301"/>
    </source>
</evidence>
<organism evidence="13 14">
    <name type="scientific">Patella caerulea</name>
    <name type="common">Rayed Mediterranean limpet</name>
    <dbReference type="NCBI Taxonomy" id="87958"/>
    <lineage>
        <taxon>Eukaryota</taxon>
        <taxon>Metazoa</taxon>
        <taxon>Spiralia</taxon>
        <taxon>Lophotrochozoa</taxon>
        <taxon>Mollusca</taxon>
        <taxon>Gastropoda</taxon>
        <taxon>Patellogastropoda</taxon>
        <taxon>Patelloidea</taxon>
        <taxon>Patellidae</taxon>
        <taxon>Patella</taxon>
    </lineage>
</organism>
<evidence type="ECO:0000313" key="14">
    <source>
        <dbReference type="Proteomes" id="UP001347796"/>
    </source>
</evidence>
<dbReference type="InterPro" id="IPR008979">
    <property type="entry name" value="Galactose-bd-like_sf"/>
</dbReference>
<dbReference type="Gene3D" id="2.60.120.260">
    <property type="entry name" value="Galactose-binding domain-like"/>
    <property type="match status" value="2"/>
</dbReference>
<feature type="active site" description="Nucleophile" evidence="6">
    <location>
        <position position="262"/>
    </location>
</feature>
<keyword evidence="4" id="KW-0325">Glycoprotein</keyword>
<proteinExistence type="inferred from homology"/>